<keyword evidence="1" id="KW-0175">Coiled coil</keyword>
<dbReference type="OrthoDB" id="2157641at2759"/>
<dbReference type="InterPro" id="IPR041681">
    <property type="entry name" value="PH_9"/>
</dbReference>
<feature type="coiled-coil region" evidence="1">
    <location>
        <begin position="133"/>
        <end position="160"/>
    </location>
</feature>
<feature type="domain" description="PH" evidence="3">
    <location>
        <begin position="1"/>
        <end position="71"/>
    </location>
</feature>
<evidence type="ECO:0000256" key="1">
    <source>
        <dbReference type="SAM" id="Coils"/>
    </source>
</evidence>
<comment type="caution">
    <text evidence="4">The sequence shown here is derived from an EMBL/GenBank/DDBJ whole genome shotgun (WGS) entry which is preliminary data.</text>
</comment>
<accession>A0A852KGS9</accession>
<evidence type="ECO:0000313" key="4">
    <source>
        <dbReference type="EMBL" id="NXX76190.1"/>
    </source>
</evidence>
<reference evidence="4" key="1">
    <citation type="submission" date="2020-02" db="EMBL/GenBank/DDBJ databases">
        <title>Bird 10,000 Genomes (B10K) Project - Family phase.</title>
        <authorList>
            <person name="Zhang G."/>
        </authorList>
    </citation>
    <scope>NUCLEOTIDE SEQUENCE</scope>
    <source>
        <strain evidence="4">B10K-DU-030-59</strain>
    </source>
</reference>
<dbReference type="AlphaFoldDB" id="A0A852KGS9"/>
<dbReference type="Gene3D" id="2.30.29.30">
    <property type="entry name" value="Pleckstrin-homology domain (PH domain)/Phosphotyrosine-binding domain (PTB)"/>
    <property type="match status" value="1"/>
</dbReference>
<feature type="region of interest" description="Disordered" evidence="2">
    <location>
        <begin position="92"/>
        <end position="119"/>
    </location>
</feature>
<dbReference type="InterPro" id="IPR001849">
    <property type="entry name" value="PH_domain"/>
</dbReference>
<dbReference type="PROSITE" id="PS50003">
    <property type="entry name" value="PH_DOMAIN"/>
    <property type="match status" value="1"/>
</dbReference>
<dbReference type="Pfam" id="PF15410">
    <property type="entry name" value="PH_9"/>
    <property type="match status" value="1"/>
</dbReference>
<dbReference type="GO" id="GO:0032587">
    <property type="term" value="C:ruffle membrane"/>
    <property type="evidence" value="ECO:0007669"/>
    <property type="project" value="TreeGrafter"/>
</dbReference>
<name>A0A852KGS9_UROIN</name>
<feature type="compositionally biased region" description="Acidic residues" evidence="2">
    <location>
        <begin position="1"/>
        <end position="17"/>
    </location>
</feature>
<feature type="non-terminal residue" evidence="4">
    <location>
        <position position="1"/>
    </location>
</feature>
<proteinExistence type="predicted"/>
<dbReference type="Proteomes" id="UP000654395">
    <property type="component" value="Unassembled WGS sequence"/>
</dbReference>
<evidence type="ECO:0000259" key="3">
    <source>
        <dbReference type="PROSITE" id="PS50003"/>
    </source>
</evidence>
<dbReference type="PANTHER" id="PTHR10663:SF338">
    <property type="entry name" value="PH AND SEC7 DOMAIN-CONTAINING PROTEIN 4"/>
    <property type="match status" value="1"/>
</dbReference>
<dbReference type="InterPro" id="IPR011993">
    <property type="entry name" value="PH-like_dom_sf"/>
</dbReference>
<evidence type="ECO:0000313" key="5">
    <source>
        <dbReference type="Proteomes" id="UP000654395"/>
    </source>
</evidence>
<dbReference type="PANTHER" id="PTHR10663">
    <property type="entry name" value="GUANYL-NUCLEOTIDE EXCHANGE FACTOR"/>
    <property type="match status" value="1"/>
</dbReference>
<dbReference type="SUPFAM" id="SSF50729">
    <property type="entry name" value="PH domain-like"/>
    <property type="match status" value="1"/>
</dbReference>
<feature type="region of interest" description="Disordered" evidence="2">
    <location>
        <begin position="1"/>
        <end position="28"/>
    </location>
</feature>
<organism evidence="4 5">
    <name type="scientific">Urocolius indicus</name>
    <name type="common">Red-faced mousebird</name>
    <name type="synonym">Colius indicus</name>
    <dbReference type="NCBI Taxonomy" id="458196"/>
    <lineage>
        <taxon>Eukaryota</taxon>
        <taxon>Metazoa</taxon>
        <taxon>Chordata</taxon>
        <taxon>Craniata</taxon>
        <taxon>Vertebrata</taxon>
        <taxon>Euteleostomi</taxon>
        <taxon>Archelosauria</taxon>
        <taxon>Archosauria</taxon>
        <taxon>Dinosauria</taxon>
        <taxon>Saurischia</taxon>
        <taxon>Theropoda</taxon>
        <taxon>Coelurosauria</taxon>
        <taxon>Aves</taxon>
        <taxon>Neognathae</taxon>
        <taxon>Neoaves</taxon>
        <taxon>Telluraves</taxon>
        <taxon>Coraciimorphae</taxon>
        <taxon>Coliiformes</taxon>
        <taxon>Coliidae</taxon>
        <taxon>Urocolius</taxon>
    </lineage>
</organism>
<protein>
    <submittedName>
        <fullName evidence="4">PSD4 protein</fullName>
    </submittedName>
</protein>
<evidence type="ECO:0000256" key="2">
    <source>
        <dbReference type="SAM" id="MobiDB-lite"/>
    </source>
</evidence>
<sequence length="175" mass="19968">PQSPREEEEEDGAEAEEPVGIHHSLAEPATQYTKRPNVFRLQTADRRLFLFQALTEEEMLSWISRLNLAAAILSSPAFPAAVGSQRRFVRPILPTAPSRSPPVRPPGWGTPRAAQKPPLTASSLAVPAQEEQLKCHEQWLERVARELEEHQRNLPDKRGRELDEYQLKKEYLIYE</sequence>
<dbReference type="EMBL" id="WBNH01002465">
    <property type="protein sequence ID" value="NXX76190.1"/>
    <property type="molecule type" value="Genomic_DNA"/>
</dbReference>
<feature type="non-terminal residue" evidence="4">
    <location>
        <position position="175"/>
    </location>
</feature>
<gene>
    <name evidence="4" type="primary">Psd4</name>
    <name evidence="4" type="ORF">UROIND_R04366</name>
</gene>
<keyword evidence="5" id="KW-1185">Reference proteome</keyword>